<evidence type="ECO:0000313" key="4">
    <source>
        <dbReference type="Proteomes" id="UP001597283"/>
    </source>
</evidence>
<proteinExistence type="predicted"/>
<comment type="caution">
    <text evidence="3">The sequence shown here is derived from an EMBL/GenBank/DDBJ whole genome shotgun (WGS) entry which is preliminary data.</text>
</comment>
<evidence type="ECO:0000313" key="3">
    <source>
        <dbReference type="EMBL" id="MFD1787215.1"/>
    </source>
</evidence>
<keyword evidence="1" id="KW-0472">Membrane</keyword>
<evidence type="ECO:0000256" key="1">
    <source>
        <dbReference type="SAM" id="Phobius"/>
    </source>
</evidence>
<keyword evidence="1" id="KW-0812">Transmembrane</keyword>
<reference evidence="4" key="1">
    <citation type="journal article" date="2019" name="Int. J. Syst. Evol. Microbiol.">
        <title>The Global Catalogue of Microorganisms (GCM) 10K type strain sequencing project: providing services to taxonomists for standard genome sequencing and annotation.</title>
        <authorList>
            <consortium name="The Broad Institute Genomics Platform"/>
            <consortium name="The Broad Institute Genome Sequencing Center for Infectious Disease"/>
            <person name="Wu L."/>
            <person name="Ma J."/>
        </authorList>
    </citation>
    <scope>NUCLEOTIDE SEQUENCE [LARGE SCALE GENOMIC DNA]</scope>
    <source>
        <strain evidence="4">Q85</strain>
    </source>
</reference>
<dbReference type="PANTHER" id="PTHR12879">
    <property type="entry name" value="SPHINGOLIPID DELTA 4 DESATURASE/C-4 HYDROXYLASE PROTEIN DES2"/>
    <property type="match status" value="1"/>
</dbReference>
<protein>
    <submittedName>
        <fullName evidence="3">Fatty acid desaturase</fullName>
        <ecNumber evidence="3">1.14.19.-</ecNumber>
    </submittedName>
</protein>
<feature type="domain" description="Fatty acid desaturase" evidence="2">
    <location>
        <begin position="68"/>
        <end position="276"/>
    </location>
</feature>
<keyword evidence="4" id="KW-1185">Reference proteome</keyword>
<keyword evidence="3" id="KW-0560">Oxidoreductase</keyword>
<feature type="transmembrane region" description="Helical" evidence="1">
    <location>
        <begin position="66"/>
        <end position="84"/>
    </location>
</feature>
<dbReference type="EMBL" id="JBHUFC010000002">
    <property type="protein sequence ID" value="MFD1787215.1"/>
    <property type="molecule type" value="Genomic_DNA"/>
</dbReference>
<dbReference type="Proteomes" id="UP001597283">
    <property type="component" value="Unassembled WGS sequence"/>
</dbReference>
<evidence type="ECO:0000259" key="2">
    <source>
        <dbReference type="Pfam" id="PF00487"/>
    </source>
</evidence>
<dbReference type="RefSeq" id="WP_380939575.1">
    <property type="nucleotide sequence ID" value="NZ_JBHUFC010000002.1"/>
</dbReference>
<accession>A0ABW4NAM8</accession>
<dbReference type="GO" id="GO:0016491">
    <property type="term" value="F:oxidoreductase activity"/>
    <property type="evidence" value="ECO:0007669"/>
    <property type="project" value="UniProtKB-KW"/>
</dbReference>
<name>A0ABW4NAM8_9SPHN</name>
<dbReference type="Pfam" id="PF00487">
    <property type="entry name" value="FA_desaturase"/>
    <property type="match status" value="1"/>
</dbReference>
<dbReference type="EC" id="1.14.19.-" evidence="3"/>
<dbReference type="PANTHER" id="PTHR12879:SF8">
    <property type="entry name" value="SPHINGOLIPID DELTA(4)-DESATURASE DES1"/>
    <property type="match status" value="1"/>
</dbReference>
<keyword evidence="1" id="KW-1133">Transmembrane helix</keyword>
<organism evidence="3 4">
    <name type="scientific">Sphingomonas floccifaciens</name>
    <dbReference type="NCBI Taxonomy" id="1844115"/>
    <lineage>
        <taxon>Bacteria</taxon>
        <taxon>Pseudomonadati</taxon>
        <taxon>Pseudomonadota</taxon>
        <taxon>Alphaproteobacteria</taxon>
        <taxon>Sphingomonadales</taxon>
        <taxon>Sphingomonadaceae</taxon>
        <taxon>Sphingomonas</taxon>
    </lineage>
</organism>
<feature type="transmembrane region" description="Helical" evidence="1">
    <location>
        <begin position="177"/>
        <end position="198"/>
    </location>
</feature>
<sequence>MTSIDARTPISEIIETTDISVRKNLRLTLLRSVPWRDLTPMRRRDGLVECLHPVPWLAAGWAGAVQGWWIPAAAALFMFFLTALRLNHEAIHGNLGFAPRGHRLVIHLLSALMLGSNSAVAVNHLHHHRHVGHADDLEGRCGAMPAWRVLLYGPLFPVEMHRAAWRGGNPTLRRRMTLDLALNGVLVALAIGTGWTFLTFHLTAMVLAQCLTAFFAVWITHHGCEADGAVARTQRAGLINLLTYNMFFHLEHHLFPAVPVKRLGRLAQRLDSVMPALAAGARRVVPSPFR</sequence>
<dbReference type="InterPro" id="IPR005804">
    <property type="entry name" value="FA_desaturase_dom"/>
</dbReference>
<gene>
    <name evidence="3" type="ORF">ACFSC3_06500</name>
</gene>